<organism evidence="2 3">
    <name type="scientific">Clunio marinus</name>
    <dbReference type="NCBI Taxonomy" id="568069"/>
    <lineage>
        <taxon>Eukaryota</taxon>
        <taxon>Metazoa</taxon>
        <taxon>Ecdysozoa</taxon>
        <taxon>Arthropoda</taxon>
        <taxon>Hexapoda</taxon>
        <taxon>Insecta</taxon>
        <taxon>Pterygota</taxon>
        <taxon>Neoptera</taxon>
        <taxon>Endopterygota</taxon>
        <taxon>Diptera</taxon>
        <taxon>Nematocera</taxon>
        <taxon>Chironomoidea</taxon>
        <taxon>Chironomidae</taxon>
        <taxon>Clunio</taxon>
    </lineage>
</organism>
<dbReference type="OrthoDB" id="419711at2759"/>
<dbReference type="Pfam" id="PF21534">
    <property type="entry name" value="Rost"/>
    <property type="match status" value="1"/>
</dbReference>
<dbReference type="Proteomes" id="UP000183832">
    <property type="component" value="Unassembled WGS sequence"/>
</dbReference>
<keyword evidence="1" id="KW-0812">Transmembrane</keyword>
<sequence>MNCNKQLNFGFEYEAPESFVTSEWQNERRPSVKYLIYRWILSIYFNFVLVFSIYTAAECKQLEFYLIYLTNWNVMLNAITSLFGAILVTFYYKGKISFENEENRMPMSFKIYWLLTTLSAVVSILFSCVYWPLIYTERDKGLNDALTHVGNGIVFLIDILANAHPPRYGHFVYPLSFGVFYCYFFSLPYTLLGGVNRDYNNYIYSVLDWKNDTQNAIIFALSTVAFLVFMHFVLTFLTGTKKFVHKKIKSRRSETNETMSDNQYDNPSFKICKRKKKFIIKISNSEEHARKKMLKLEYLTIEDNHSNFTHFSCVEMKH</sequence>
<feature type="transmembrane region" description="Helical" evidence="1">
    <location>
        <begin position="175"/>
        <end position="196"/>
    </location>
</feature>
<dbReference type="PANTHER" id="PTHR12242">
    <property type="entry name" value="OS02G0130600 PROTEIN-RELATED"/>
    <property type="match status" value="1"/>
</dbReference>
<evidence type="ECO:0000256" key="1">
    <source>
        <dbReference type="SAM" id="Phobius"/>
    </source>
</evidence>
<name>A0A1J1INZ0_9DIPT</name>
<keyword evidence="3" id="KW-1185">Reference proteome</keyword>
<dbReference type="InterPro" id="IPR049352">
    <property type="entry name" value="Rost"/>
</dbReference>
<evidence type="ECO:0000313" key="2">
    <source>
        <dbReference type="EMBL" id="CRL01872.1"/>
    </source>
</evidence>
<dbReference type="EMBL" id="CVRI01000057">
    <property type="protein sequence ID" value="CRL01872.1"/>
    <property type="molecule type" value="Genomic_DNA"/>
</dbReference>
<protein>
    <submittedName>
        <fullName evidence="2">CLUMA_CG015715, isoform A</fullName>
    </submittedName>
</protein>
<dbReference type="STRING" id="568069.A0A1J1INZ0"/>
<dbReference type="PANTHER" id="PTHR12242:SF46">
    <property type="entry name" value="IP08657P-RELATED"/>
    <property type="match status" value="1"/>
</dbReference>
<feature type="transmembrane region" description="Helical" evidence="1">
    <location>
        <begin position="35"/>
        <end position="54"/>
    </location>
</feature>
<feature type="transmembrane region" description="Helical" evidence="1">
    <location>
        <begin position="216"/>
        <end position="237"/>
    </location>
</feature>
<keyword evidence="1" id="KW-1133">Transmembrane helix</keyword>
<feature type="transmembrane region" description="Helical" evidence="1">
    <location>
        <begin position="74"/>
        <end position="92"/>
    </location>
</feature>
<proteinExistence type="predicted"/>
<dbReference type="GO" id="GO:0016020">
    <property type="term" value="C:membrane"/>
    <property type="evidence" value="ECO:0007669"/>
    <property type="project" value="TreeGrafter"/>
</dbReference>
<keyword evidence="1" id="KW-0472">Membrane</keyword>
<reference evidence="2 3" key="1">
    <citation type="submission" date="2015-04" db="EMBL/GenBank/DDBJ databases">
        <authorList>
            <person name="Syromyatnikov M.Y."/>
            <person name="Popov V.N."/>
        </authorList>
    </citation>
    <scope>NUCLEOTIDE SEQUENCE [LARGE SCALE GENOMIC DNA]</scope>
</reference>
<dbReference type="AlphaFoldDB" id="A0A1J1INZ0"/>
<evidence type="ECO:0000313" key="3">
    <source>
        <dbReference type="Proteomes" id="UP000183832"/>
    </source>
</evidence>
<accession>A0A1J1INZ0</accession>
<gene>
    <name evidence="2" type="ORF">CLUMA_CG015715</name>
</gene>
<feature type="transmembrane region" description="Helical" evidence="1">
    <location>
        <begin position="112"/>
        <end position="133"/>
    </location>
</feature>